<dbReference type="NCBIfam" id="TIGR02138">
    <property type="entry name" value="phosphate_pstC"/>
    <property type="match status" value="1"/>
</dbReference>
<keyword evidence="4 10" id="KW-1003">Cell membrane</keyword>
<keyword evidence="5 10" id="KW-0592">Phosphate transport</keyword>
<evidence type="ECO:0000256" key="4">
    <source>
        <dbReference type="ARBA" id="ARBA00022475"/>
    </source>
</evidence>
<keyword evidence="13" id="KW-1185">Reference proteome</keyword>
<comment type="function">
    <text evidence="10">Part of the binding-protein-dependent transport system for phosphate; probably responsible for the translocation of the substrate across the membrane.</text>
</comment>
<keyword evidence="8 9" id="KW-0472">Membrane</keyword>
<dbReference type="PANTHER" id="PTHR30425:SF1">
    <property type="entry name" value="PHOSPHATE TRANSPORT SYSTEM PERMEASE PROTEIN PSTC"/>
    <property type="match status" value="1"/>
</dbReference>
<evidence type="ECO:0000256" key="5">
    <source>
        <dbReference type="ARBA" id="ARBA00022592"/>
    </source>
</evidence>
<evidence type="ECO:0000256" key="3">
    <source>
        <dbReference type="ARBA" id="ARBA00022448"/>
    </source>
</evidence>
<dbReference type="GO" id="GO:0005886">
    <property type="term" value="C:plasma membrane"/>
    <property type="evidence" value="ECO:0007669"/>
    <property type="project" value="UniProtKB-SubCell"/>
</dbReference>
<dbReference type="InterPro" id="IPR035906">
    <property type="entry name" value="MetI-like_sf"/>
</dbReference>
<dbReference type="AlphaFoldDB" id="D7CK39"/>
<feature type="transmembrane region" description="Helical" evidence="9">
    <location>
        <begin position="152"/>
        <end position="176"/>
    </location>
</feature>
<keyword evidence="7 9" id="KW-1133">Transmembrane helix</keyword>
<comment type="subcellular location">
    <subcellularLocation>
        <location evidence="1 9">Cell membrane</location>
        <topology evidence="1 9">Multi-pass membrane protein</topology>
    </subcellularLocation>
</comment>
<dbReference type="EMBL" id="CP002048">
    <property type="protein sequence ID" value="ADI01153.1"/>
    <property type="molecule type" value="Genomic_DNA"/>
</dbReference>
<reference evidence="12 13" key="2">
    <citation type="journal article" date="2010" name="Stand. Genomic Sci.">
        <title>Complete genome sequence of Syntrophothermus lipocalidus type strain (TGB-C1).</title>
        <authorList>
            <person name="Djao O.D."/>
            <person name="Zhang X."/>
            <person name="Lucas S."/>
            <person name="Lapidus A."/>
            <person name="Del Rio T.G."/>
            <person name="Nolan M."/>
            <person name="Tice H."/>
            <person name="Cheng J.F."/>
            <person name="Han C."/>
            <person name="Tapia R."/>
            <person name="Goodwin L."/>
            <person name="Pitluck S."/>
            <person name="Liolios K."/>
            <person name="Ivanova N."/>
            <person name="Mavromatis K."/>
            <person name="Mikhailova N."/>
            <person name="Ovchinnikova G."/>
            <person name="Pati A."/>
            <person name="Brambilla E."/>
            <person name="Chen A."/>
            <person name="Palaniappan K."/>
            <person name="Land M."/>
            <person name="Hauser L."/>
            <person name="Chang Y.J."/>
            <person name="Jeffries C.D."/>
            <person name="Rohde M."/>
            <person name="Sikorski J."/>
            <person name="Spring S."/>
            <person name="Goker M."/>
            <person name="Detter J.C."/>
            <person name="Woyke T."/>
            <person name="Bristow J."/>
            <person name="Eisen J.A."/>
            <person name="Markowitz V."/>
            <person name="Hugenholtz P."/>
            <person name="Kyrpides N.C."/>
            <person name="Klenk H.P."/>
        </authorList>
    </citation>
    <scope>NUCLEOTIDE SEQUENCE [LARGE SCALE GENOMIC DNA]</scope>
    <source>
        <strain evidence="13">DSM 12680 / TGB-C1</strain>
    </source>
</reference>
<feature type="domain" description="ABC transmembrane type-1" evidence="11">
    <location>
        <begin position="82"/>
        <end position="290"/>
    </location>
</feature>
<dbReference type="SUPFAM" id="SSF161098">
    <property type="entry name" value="MetI-like"/>
    <property type="match status" value="1"/>
</dbReference>
<name>D7CK39_SYNLT</name>
<dbReference type="CDD" id="cd06261">
    <property type="entry name" value="TM_PBP2"/>
    <property type="match status" value="1"/>
</dbReference>
<dbReference type="InterPro" id="IPR051124">
    <property type="entry name" value="Phosphate_Transport_Permease"/>
</dbReference>
<protein>
    <recommendedName>
        <fullName evidence="10">Phosphate transport system permease protein</fullName>
    </recommendedName>
</protein>
<dbReference type="GO" id="GO:0006817">
    <property type="term" value="P:phosphate ion transport"/>
    <property type="evidence" value="ECO:0007669"/>
    <property type="project" value="UniProtKB-KW"/>
</dbReference>
<proteinExistence type="inferred from homology"/>
<keyword evidence="6 9" id="KW-0812">Transmembrane</keyword>
<accession>D7CK39</accession>
<feature type="transmembrane region" description="Helical" evidence="9">
    <location>
        <begin position="122"/>
        <end position="146"/>
    </location>
</feature>
<evidence type="ECO:0000256" key="1">
    <source>
        <dbReference type="ARBA" id="ARBA00004651"/>
    </source>
</evidence>
<evidence type="ECO:0000256" key="2">
    <source>
        <dbReference type="ARBA" id="ARBA00007069"/>
    </source>
</evidence>
<feature type="transmembrane region" description="Helical" evidence="9">
    <location>
        <begin position="28"/>
        <end position="56"/>
    </location>
</feature>
<evidence type="ECO:0000313" key="12">
    <source>
        <dbReference type="EMBL" id="ADI01153.1"/>
    </source>
</evidence>
<dbReference type="OrthoDB" id="9785113at2"/>
<evidence type="ECO:0000256" key="10">
    <source>
        <dbReference type="RuleBase" id="RU363054"/>
    </source>
</evidence>
<dbReference type="Pfam" id="PF00528">
    <property type="entry name" value="BPD_transp_1"/>
    <property type="match status" value="1"/>
</dbReference>
<evidence type="ECO:0000313" key="13">
    <source>
        <dbReference type="Proteomes" id="UP000000378"/>
    </source>
</evidence>
<dbReference type="eggNOG" id="COG0573">
    <property type="taxonomic scope" value="Bacteria"/>
</dbReference>
<dbReference type="PANTHER" id="PTHR30425">
    <property type="entry name" value="PHOSPHATE TRANSPORT SYSTEM PERMEASE PROTEIN PST"/>
    <property type="match status" value="1"/>
</dbReference>
<feature type="transmembrane region" description="Helical" evidence="9">
    <location>
        <begin position="270"/>
        <end position="290"/>
    </location>
</feature>
<evidence type="ECO:0000259" key="11">
    <source>
        <dbReference type="PROSITE" id="PS50928"/>
    </source>
</evidence>
<sequence>MTVEGNTVNRATSSRRPGLSFELFIERLLGLSAVVSVLSIVLIIGFVCSKGGPLIAKVGLSDFLLSTTWDPTNGRFGIGAMVVGSIAVTFGSLVWGVPLALALSIFLAEIAPSWMGQVMGEVVNLLAGIPSVVYGFMGLVVLVPFIRDNLGGWGFSVLAGALILGIMILPTIVGVARDAILAVPREYKEGSLALGATHWQTITRIMLPAARSGIIAAVVLGMGRAIGETMAVVLVTGNVARIPTSVLDPTRTMTSNVVLEMGYAHGDHQLALFATATVLFAFILLMNLVVSLNMKAGR</sequence>
<dbReference type="RefSeq" id="WP_013174555.1">
    <property type="nucleotide sequence ID" value="NC_014220.1"/>
</dbReference>
<dbReference type="HOGENOM" id="CLU_033621_1_0_9"/>
<dbReference type="Proteomes" id="UP000000378">
    <property type="component" value="Chromosome"/>
</dbReference>
<dbReference type="Gene3D" id="1.10.3720.10">
    <property type="entry name" value="MetI-like"/>
    <property type="match status" value="1"/>
</dbReference>
<evidence type="ECO:0000256" key="9">
    <source>
        <dbReference type="RuleBase" id="RU363032"/>
    </source>
</evidence>
<reference evidence="13" key="1">
    <citation type="journal article" date="2010" name="Stand. Genomic Sci.">
        <title>Complete genome sequence of Syntrophothermus lipocalidus type strain (TGB-C1T).</title>
        <authorList>
            <consortium name="US DOE Joint Genome Institute (JGI-PGF)"/>
            <person name="Djao O."/>
            <person name="Zhang X."/>
            <person name="Lucas S."/>
            <person name="Lapidus A."/>
            <person name="Glavina Del Rio T."/>
            <person name="Nolan M."/>
            <person name="Tice H."/>
            <person name="Cheng J."/>
            <person name="Han C."/>
            <person name="Tapia R."/>
            <person name="Goodwin L."/>
            <person name="Pitluck S."/>
            <person name="Liolios K."/>
            <person name="Ivanova N."/>
            <person name="Mavromatis K."/>
            <person name="Mikhailova N."/>
            <person name="Ovchinnikova G."/>
            <person name="Pati A."/>
            <person name="Brambilla E."/>
            <person name="Chen A."/>
            <person name="Palaniappan K."/>
            <person name="Land M."/>
            <person name="Hauser L."/>
            <person name="Chang Y."/>
            <person name="Jeffries C."/>
            <person name="Rohde M."/>
            <person name="Sikorski J."/>
            <person name="Spring S."/>
            <person name="Goker M."/>
            <person name="Detter J."/>
            <person name="Woyke T."/>
            <person name="Bristow J."/>
            <person name="Eisen J."/>
            <person name="Markowitz V."/>
            <person name="Hugenholtz P."/>
            <person name="Kyrpides N."/>
            <person name="Klenk H."/>
        </authorList>
    </citation>
    <scope>NUCLEOTIDE SEQUENCE [LARGE SCALE GENOMIC DNA]</scope>
    <source>
        <strain evidence="13">DSM 12680 / TGB-C1</strain>
    </source>
</reference>
<gene>
    <name evidence="12" type="ordered locus">Slip_0369</name>
</gene>
<evidence type="ECO:0000256" key="6">
    <source>
        <dbReference type="ARBA" id="ARBA00022692"/>
    </source>
</evidence>
<evidence type="ECO:0000256" key="7">
    <source>
        <dbReference type="ARBA" id="ARBA00022989"/>
    </source>
</evidence>
<dbReference type="GO" id="GO:0005315">
    <property type="term" value="F:phosphate transmembrane transporter activity"/>
    <property type="evidence" value="ECO:0007669"/>
    <property type="project" value="InterPro"/>
</dbReference>
<dbReference type="InterPro" id="IPR011864">
    <property type="entry name" value="Phosphate_PstC"/>
</dbReference>
<evidence type="ECO:0000256" key="8">
    <source>
        <dbReference type="ARBA" id="ARBA00023136"/>
    </source>
</evidence>
<comment type="similarity">
    <text evidence="2 10">Belongs to the binding-protein-dependent transport system permease family. CysTW subfamily.</text>
</comment>
<organism evidence="12 13">
    <name type="scientific">Syntrophothermus lipocalidus (strain DSM 12680 / TGB-C1)</name>
    <dbReference type="NCBI Taxonomy" id="643648"/>
    <lineage>
        <taxon>Bacteria</taxon>
        <taxon>Bacillati</taxon>
        <taxon>Bacillota</taxon>
        <taxon>Clostridia</taxon>
        <taxon>Eubacteriales</taxon>
        <taxon>Syntrophomonadaceae</taxon>
        <taxon>Syntrophothermus</taxon>
    </lineage>
</organism>
<dbReference type="PROSITE" id="PS50928">
    <property type="entry name" value="ABC_TM1"/>
    <property type="match status" value="1"/>
</dbReference>
<feature type="transmembrane region" description="Helical" evidence="9">
    <location>
        <begin position="214"/>
        <end position="235"/>
    </location>
</feature>
<keyword evidence="3 9" id="KW-0813">Transport</keyword>
<dbReference type="KEGG" id="slp:Slip_0369"/>
<dbReference type="InterPro" id="IPR000515">
    <property type="entry name" value="MetI-like"/>
</dbReference>
<dbReference type="STRING" id="643648.Slip_0369"/>
<feature type="transmembrane region" description="Helical" evidence="9">
    <location>
        <begin position="76"/>
        <end position="101"/>
    </location>
</feature>